<sequence length="106" mass="11626">MPCVRSRGSALCEEERVWRDSLSLFEFKRVVYESVAGGNHCRFCLEASLQSLIPSVAFARLSRRSDGGLNRSATSAWSSHCCVAGFDCFRRSVTAKCAQKSGSVVV</sequence>
<evidence type="ECO:0000313" key="2">
    <source>
        <dbReference type="Proteomes" id="UP000822688"/>
    </source>
</evidence>
<dbReference type="Proteomes" id="UP000822688">
    <property type="component" value="Chromosome 5"/>
</dbReference>
<comment type="caution">
    <text evidence="1">The sequence shown here is derived from an EMBL/GenBank/DDBJ whole genome shotgun (WGS) entry which is preliminary data.</text>
</comment>
<evidence type="ECO:0000313" key="1">
    <source>
        <dbReference type="EMBL" id="KAG0575848.1"/>
    </source>
</evidence>
<gene>
    <name evidence="1" type="ORF">KC19_5G035000</name>
</gene>
<organism evidence="1 2">
    <name type="scientific">Ceratodon purpureus</name>
    <name type="common">Fire moss</name>
    <name type="synonym">Dicranum purpureum</name>
    <dbReference type="NCBI Taxonomy" id="3225"/>
    <lineage>
        <taxon>Eukaryota</taxon>
        <taxon>Viridiplantae</taxon>
        <taxon>Streptophyta</taxon>
        <taxon>Embryophyta</taxon>
        <taxon>Bryophyta</taxon>
        <taxon>Bryophytina</taxon>
        <taxon>Bryopsida</taxon>
        <taxon>Dicranidae</taxon>
        <taxon>Pseudoditrichales</taxon>
        <taxon>Ditrichaceae</taxon>
        <taxon>Ceratodon</taxon>
    </lineage>
</organism>
<keyword evidence="2" id="KW-1185">Reference proteome</keyword>
<dbReference type="EMBL" id="CM026425">
    <property type="protein sequence ID" value="KAG0575848.1"/>
    <property type="molecule type" value="Genomic_DNA"/>
</dbReference>
<proteinExistence type="predicted"/>
<accession>A0A8T0HZW9</accession>
<protein>
    <submittedName>
        <fullName evidence="1">Uncharacterized protein</fullName>
    </submittedName>
</protein>
<reference evidence="1" key="1">
    <citation type="submission" date="2020-06" db="EMBL/GenBank/DDBJ databases">
        <title>WGS assembly of Ceratodon purpureus strain R40.</title>
        <authorList>
            <person name="Carey S.B."/>
            <person name="Jenkins J."/>
            <person name="Shu S."/>
            <person name="Lovell J.T."/>
            <person name="Sreedasyam A."/>
            <person name="Maumus F."/>
            <person name="Tiley G.P."/>
            <person name="Fernandez-Pozo N."/>
            <person name="Barry K."/>
            <person name="Chen C."/>
            <person name="Wang M."/>
            <person name="Lipzen A."/>
            <person name="Daum C."/>
            <person name="Saski C.A."/>
            <person name="Payton A.C."/>
            <person name="Mcbreen J.C."/>
            <person name="Conrad R.E."/>
            <person name="Kollar L.M."/>
            <person name="Olsson S."/>
            <person name="Huttunen S."/>
            <person name="Landis J.B."/>
            <person name="Wickett N.J."/>
            <person name="Johnson M.G."/>
            <person name="Rensing S.A."/>
            <person name="Grimwood J."/>
            <person name="Schmutz J."/>
            <person name="Mcdaniel S.F."/>
        </authorList>
    </citation>
    <scope>NUCLEOTIDE SEQUENCE</scope>
    <source>
        <strain evidence="1">R40</strain>
    </source>
</reference>
<dbReference type="AlphaFoldDB" id="A0A8T0HZW9"/>
<name>A0A8T0HZW9_CERPU</name>